<evidence type="ECO:0000256" key="1">
    <source>
        <dbReference type="SAM" id="MobiDB-lite"/>
    </source>
</evidence>
<name>A0ABN8Y823_RANTA</name>
<protein>
    <submittedName>
        <fullName evidence="2">Uncharacterized protein</fullName>
    </submittedName>
</protein>
<proteinExistence type="predicted"/>
<keyword evidence="3" id="KW-1185">Reference proteome</keyword>
<organism evidence="2 3">
    <name type="scientific">Rangifer tarandus platyrhynchus</name>
    <name type="common">Svalbard reindeer</name>
    <dbReference type="NCBI Taxonomy" id="3082113"/>
    <lineage>
        <taxon>Eukaryota</taxon>
        <taxon>Metazoa</taxon>
        <taxon>Chordata</taxon>
        <taxon>Craniata</taxon>
        <taxon>Vertebrata</taxon>
        <taxon>Euteleostomi</taxon>
        <taxon>Mammalia</taxon>
        <taxon>Eutheria</taxon>
        <taxon>Laurasiatheria</taxon>
        <taxon>Artiodactyla</taxon>
        <taxon>Ruminantia</taxon>
        <taxon>Pecora</taxon>
        <taxon>Cervidae</taxon>
        <taxon>Odocoileinae</taxon>
        <taxon>Rangifer</taxon>
    </lineage>
</organism>
<dbReference type="Proteomes" id="UP001176941">
    <property type="component" value="Chromosome 14"/>
</dbReference>
<sequence length="137" mass="14586">MEIATEHPPPPDPGHFQESRLCSSPNTGLPDLACPRSAVEAGCEVQGPGVQQSPMSPVLGTGDTSVLVREASVGCAETRSRVKSERRSEKGERSPCGSDDFPCLPSNLGQTGLNSNFLPKVPQMSGCVLCFFFPRVR</sequence>
<accession>A0ABN8Y823</accession>
<dbReference type="EMBL" id="OX459950">
    <property type="protein sequence ID" value="CAI9156591.1"/>
    <property type="molecule type" value="Genomic_DNA"/>
</dbReference>
<feature type="compositionally biased region" description="Basic and acidic residues" evidence="1">
    <location>
        <begin position="78"/>
        <end position="93"/>
    </location>
</feature>
<evidence type="ECO:0000313" key="2">
    <source>
        <dbReference type="EMBL" id="CAI9156591.1"/>
    </source>
</evidence>
<reference evidence="2" key="1">
    <citation type="submission" date="2023-04" db="EMBL/GenBank/DDBJ databases">
        <authorList>
            <consortium name="ELIXIR-Norway"/>
        </authorList>
    </citation>
    <scope>NUCLEOTIDE SEQUENCE [LARGE SCALE GENOMIC DNA]</scope>
</reference>
<evidence type="ECO:0000313" key="3">
    <source>
        <dbReference type="Proteomes" id="UP001176941"/>
    </source>
</evidence>
<feature type="region of interest" description="Disordered" evidence="1">
    <location>
        <begin position="78"/>
        <end position="99"/>
    </location>
</feature>
<feature type="region of interest" description="Disordered" evidence="1">
    <location>
        <begin position="1"/>
        <end position="24"/>
    </location>
</feature>
<gene>
    <name evidence="2" type="ORF">MRATA1EN1_LOCUS5553</name>
</gene>